<evidence type="ECO:0000313" key="2">
    <source>
        <dbReference type="EMBL" id="RUM07704.1"/>
    </source>
</evidence>
<keyword evidence="3" id="KW-1185">Reference proteome</keyword>
<reference evidence="1 4" key="2">
    <citation type="submission" date="2020-08" db="EMBL/GenBank/DDBJ databases">
        <title>Genomic Encyclopedia of Type Strains, Phase IV (KMG-IV): sequencing the most valuable type-strain genomes for metagenomic binning, comparative biology and taxonomic classification.</title>
        <authorList>
            <person name="Goeker M."/>
        </authorList>
    </citation>
    <scope>NUCLEOTIDE SEQUENCE [LARGE SCALE GENOMIC DNA]</scope>
    <source>
        <strain evidence="1 4">DSM 19331</strain>
    </source>
</reference>
<gene>
    <name evidence="2" type="ORF">EFB14_29050</name>
    <name evidence="1" type="ORF">GGQ65_006250</name>
</gene>
<sequence>MTDKISAATAAGLFPYCIDKSLGDPDRYQVVLDLRAAKVDERESVIEQSGWATPLASDEPIASLVKCAW</sequence>
<name>A0A7W6BB00_9HYPH</name>
<dbReference type="Proteomes" id="UP000272004">
    <property type="component" value="Unassembled WGS sequence"/>
</dbReference>
<accession>A0A7W6BB00</accession>
<evidence type="ECO:0000313" key="4">
    <source>
        <dbReference type="Proteomes" id="UP000545490"/>
    </source>
</evidence>
<dbReference type="EMBL" id="RJJU01000020">
    <property type="protein sequence ID" value="RUM07704.1"/>
    <property type="molecule type" value="Genomic_DNA"/>
</dbReference>
<reference evidence="2 3" key="1">
    <citation type="submission" date="2018-11" db="EMBL/GenBank/DDBJ databases">
        <authorList>
            <person name="Huo Y."/>
        </authorList>
    </citation>
    <scope>NUCLEOTIDE SEQUENCE [LARGE SCALE GENOMIC DNA]</scope>
    <source>
        <strain evidence="2 3">CCBAU 33202</strain>
    </source>
</reference>
<dbReference type="RefSeq" id="WP_126830043.1">
    <property type="nucleotide sequence ID" value="NZ_JACIDG010000022.1"/>
</dbReference>
<dbReference type="AlphaFoldDB" id="A0A7W6BB00"/>
<evidence type="ECO:0000313" key="3">
    <source>
        <dbReference type="Proteomes" id="UP000272004"/>
    </source>
</evidence>
<protein>
    <submittedName>
        <fullName evidence="1">Uncharacterized protein</fullName>
    </submittedName>
</protein>
<organism evidence="1 4">
    <name type="scientific">Rhizobium fabae</name>
    <dbReference type="NCBI Taxonomy" id="573179"/>
    <lineage>
        <taxon>Bacteria</taxon>
        <taxon>Pseudomonadati</taxon>
        <taxon>Pseudomonadota</taxon>
        <taxon>Alphaproteobacteria</taxon>
        <taxon>Hyphomicrobiales</taxon>
        <taxon>Rhizobiaceae</taxon>
        <taxon>Rhizobium/Agrobacterium group</taxon>
        <taxon>Rhizobium</taxon>
    </lineage>
</organism>
<dbReference type="Proteomes" id="UP000545490">
    <property type="component" value="Unassembled WGS sequence"/>
</dbReference>
<evidence type="ECO:0000313" key="1">
    <source>
        <dbReference type="EMBL" id="MBB3918910.1"/>
    </source>
</evidence>
<comment type="caution">
    <text evidence="1">The sequence shown here is derived from an EMBL/GenBank/DDBJ whole genome shotgun (WGS) entry which is preliminary data.</text>
</comment>
<proteinExistence type="predicted"/>
<dbReference type="EMBL" id="JACIDG010000022">
    <property type="protein sequence ID" value="MBB3918910.1"/>
    <property type="molecule type" value="Genomic_DNA"/>
</dbReference>